<dbReference type="PANTHER" id="PTHR20930">
    <property type="entry name" value="OVARIAN CARCINOMA ANTIGEN CA125-RELATED"/>
    <property type="match status" value="1"/>
</dbReference>
<dbReference type="GO" id="GO:0043130">
    <property type="term" value="F:ubiquitin binding"/>
    <property type="evidence" value="ECO:0007669"/>
    <property type="project" value="TreeGrafter"/>
</dbReference>
<dbReference type="Proteomes" id="UP000245591">
    <property type="component" value="Unassembled WGS sequence"/>
</dbReference>
<keyword evidence="9" id="KW-1185">Reference proteome</keyword>
<feature type="region of interest" description="Disordered" evidence="6">
    <location>
        <begin position="296"/>
        <end position="354"/>
    </location>
</feature>
<dbReference type="CDD" id="cd02340">
    <property type="entry name" value="ZZ_NBR1_like"/>
    <property type="match status" value="3"/>
</dbReference>
<dbReference type="Pfam" id="PF16158">
    <property type="entry name" value="N_BRCA1_IG"/>
    <property type="match status" value="1"/>
</dbReference>
<evidence type="ECO:0000313" key="9">
    <source>
        <dbReference type="Proteomes" id="UP000245591"/>
    </source>
</evidence>
<dbReference type="InterPro" id="IPR043145">
    <property type="entry name" value="Znf_ZZ_sf"/>
</dbReference>
<feature type="compositionally biased region" description="Basic residues" evidence="6">
    <location>
        <begin position="588"/>
        <end position="598"/>
    </location>
</feature>
<feature type="compositionally biased region" description="Low complexity" evidence="6">
    <location>
        <begin position="679"/>
        <end position="695"/>
    </location>
</feature>
<dbReference type="InterPro" id="IPR000433">
    <property type="entry name" value="Znf_ZZ"/>
</dbReference>
<dbReference type="GO" id="GO:0016236">
    <property type="term" value="P:macroautophagy"/>
    <property type="evidence" value="ECO:0007669"/>
    <property type="project" value="TreeGrafter"/>
</dbReference>
<dbReference type="PROSITE" id="PS01357">
    <property type="entry name" value="ZF_ZZ_1"/>
    <property type="match status" value="2"/>
</dbReference>
<evidence type="ECO:0000259" key="7">
    <source>
        <dbReference type="PROSITE" id="PS50135"/>
    </source>
</evidence>
<dbReference type="InterPro" id="IPR032350">
    <property type="entry name" value="Nbr1_FW"/>
</dbReference>
<keyword evidence="5" id="KW-0175">Coiled coil</keyword>
<dbReference type="SMART" id="SM00291">
    <property type="entry name" value="ZnF_ZZ"/>
    <property type="match status" value="3"/>
</dbReference>
<dbReference type="PANTHER" id="PTHR20930:SF0">
    <property type="entry name" value="PROTEIN ILRUN"/>
    <property type="match status" value="1"/>
</dbReference>
<dbReference type="SUPFAM" id="SSF57850">
    <property type="entry name" value="RING/U-box"/>
    <property type="match status" value="3"/>
</dbReference>
<evidence type="ECO:0000256" key="2">
    <source>
        <dbReference type="ARBA" id="ARBA00022771"/>
    </source>
</evidence>
<feature type="compositionally biased region" description="Basic residues" evidence="6">
    <location>
        <begin position="297"/>
        <end position="310"/>
    </location>
</feature>
<dbReference type="Pfam" id="PF00569">
    <property type="entry name" value="ZZ"/>
    <property type="match status" value="3"/>
</dbReference>
<evidence type="ECO:0000313" key="8">
    <source>
        <dbReference type="EMBL" id="PWA03303.1"/>
    </source>
</evidence>
<feature type="compositionally biased region" description="Polar residues" evidence="6">
    <location>
        <begin position="696"/>
        <end position="705"/>
    </location>
</feature>
<sequence>MKQPIPNKNKEPILDSIESTIHKLTAQLAELTKNASRVTQEKAESLRATLQASIDSLTQPQKVPQADTLVYCDLCNSIIPEVRWKCLVCPDYDVCENCKHNDQLLPHHHPLAAMPTPSAHQEPGGSDTVVVCDGCSSIINGIRYKCTKCDNIDFCSTCRQSAEQVHKQILGSSHNLAAVYNVDTDAVVYDEEGYKTMVVCDSCGIKVQGTRYKCDKCPNYDLCQKCILSSLTIHPEHSEFVSITSAPQTPKEQTPQTSSTSAQNYINVAEIQNNVRSFVDVQGKTLSKALEKIDRKVQKKKDKLRKSIRKASKDKSSKKQSDPALPPRDIPQEQETTPSVPQDSAPQNPTTSTYHIDFGKIVNDSEKTIRNIGNSALENPGIKSAINWGLSWVNPEQSSSQQGPIQVESAKVYYESNEGYNACFVEDLTIPDNTLVNSGERFVKVWAVANVSEKKWPEGTKLVFIGGTMMGAHNAQEFLVFVGDKYEKVGIAADLIAPTAPGYYRSYWRLSTPSGGLFGDQLWCDIYVDSSRYDPTSAPEQNPVSVPQQPSFVPQQPAPTPQQPSSVPQQPENYHSAGHHIPGCFNHTNHHHHHSRHRSQNEKCQNRHHHHSHYNSCRGAWDRKQWSNRNSFITSETFAEYTSSIAKTLAPIFQQLAKTSAEIANDLISKGIAAQNEYQNSQSSSTKQTSTEQPTNQDNNQQNEESPFVEAEPSYSSNQASIGKTNEALISAENSCNTTDQTTTKYTEYTDALQPPYCFMKLNQPTQEKPRDEPRDVDFDITVTPNELPDPLEPTFDLTVSPDKKVLENSLAKSNTEISPELPSFVISKSNIQNQETIEDQKSIKSFNSSSIPSSPASLYSSIALESPKASPVAKEDISVAIINTHDIESGQVQATDEGSPFEYTVDRINSESSFKQAKSNEDSDSSKDNNRTSEDKPEEEFEMVYSFHDQAV</sequence>
<reference evidence="8 9" key="1">
    <citation type="journal article" date="2018" name="MBio">
        <title>Comparative Genomics Reveals the Core Gene Toolbox for the Fungus-Insect Symbiosis.</title>
        <authorList>
            <person name="Wang Y."/>
            <person name="Stata M."/>
            <person name="Wang W."/>
            <person name="Stajich J.E."/>
            <person name="White M.M."/>
            <person name="Moncalvo J.M."/>
        </authorList>
    </citation>
    <scope>NUCLEOTIDE SEQUENCE [LARGE SCALE GENOMIC DNA]</scope>
    <source>
        <strain evidence="8 9">AUS-126-30</strain>
    </source>
</reference>
<evidence type="ECO:0000256" key="6">
    <source>
        <dbReference type="SAM" id="MobiDB-lite"/>
    </source>
</evidence>
<feature type="region of interest" description="Disordered" evidence="6">
    <location>
        <begin position="678"/>
        <end position="721"/>
    </location>
</feature>
<gene>
    <name evidence="8" type="ORF">BB558_000525</name>
</gene>
<feature type="coiled-coil region" evidence="5">
    <location>
        <begin position="14"/>
        <end position="48"/>
    </location>
</feature>
<dbReference type="Gene3D" id="3.30.60.90">
    <property type="match status" value="3"/>
</dbReference>
<feature type="region of interest" description="Disordered" evidence="6">
    <location>
        <begin position="242"/>
        <end position="261"/>
    </location>
</feature>
<feature type="compositionally biased region" description="Basic and acidic residues" evidence="6">
    <location>
        <begin position="919"/>
        <end position="936"/>
    </location>
</feature>
<feature type="region of interest" description="Disordered" evidence="6">
    <location>
        <begin position="534"/>
        <end position="616"/>
    </location>
</feature>
<dbReference type="EMBL" id="MBFU01000022">
    <property type="protein sequence ID" value="PWA03303.1"/>
    <property type="molecule type" value="Genomic_DNA"/>
</dbReference>
<feature type="region of interest" description="Disordered" evidence="6">
    <location>
        <begin position="911"/>
        <end position="953"/>
    </location>
</feature>
<name>A0A2U1JEA8_SMIAN</name>
<organism evidence="8 9">
    <name type="scientific">Smittium angustum</name>
    <dbReference type="NCBI Taxonomy" id="133377"/>
    <lineage>
        <taxon>Eukaryota</taxon>
        <taxon>Fungi</taxon>
        <taxon>Fungi incertae sedis</taxon>
        <taxon>Zoopagomycota</taxon>
        <taxon>Kickxellomycotina</taxon>
        <taxon>Harpellomycetes</taxon>
        <taxon>Harpellales</taxon>
        <taxon>Legeriomycetaceae</taxon>
        <taxon>Smittium</taxon>
    </lineage>
</organism>
<keyword evidence="3" id="KW-0862">Zinc</keyword>
<accession>A0A2U1JEA8</accession>
<feature type="domain" description="ZZ-type" evidence="7">
    <location>
        <begin position="67"/>
        <end position="119"/>
    </location>
</feature>
<keyword evidence="2 4" id="KW-0863">Zinc-finger</keyword>
<evidence type="ECO:0000256" key="5">
    <source>
        <dbReference type="SAM" id="Coils"/>
    </source>
</evidence>
<protein>
    <recommendedName>
        <fullName evidence="7">ZZ-type domain-containing protein</fullName>
    </recommendedName>
</protein>
<feature type="domain" description="ZZ-type" evidence="7">
    <location>
        <begin position="195"/>
        <end position="248"/>
    </location>
</feature>
<dbReference type="PROSITE" id="PS50135">
    <property type="entry name" value="ZF_ZZ_2"/>
    <property type="match status" value="2"/>
</dbReference>
<dbReference type="CDD" id="cd14947">
    <property type="entry name" value="NBR1_like"/>
    <property type="match status" value="1"/>
</dbReference>
<dbReference type="AlphaFoldDB" id="A0A2U1JEA8"/>
<proteinExistence type="predicted"/>
<feature type="compositionally biased region" description="Basic and acidic residues" evidence="6">
    <location>
        <begin position="311"/>
        <end position="321"/>
    </location>
</feature>
<evidence type="ECO:0000256" key="4">
    <source>
        <dbReference type="PROSITE-ProRule" id="PRU00228"/>
    </source>
</evidence>
<evidence type="ECO:0000256" key="3">
    <source>
        <dbReference type="ARBA" id="ARBA00022833"/>
    </source>
</evidence>
<dbReference type="InterPro" id="IPR013783">
    <property type="entry name" value="Ig-like_fold"/>
</dbReference>
<dbReference type="GO" id="GO:0000407">
    <property type="term" value="C:phagophore assembly site"/>
    <property type="evidence" value="ECO:0007669"/>
    <property type="project" value="TreeGrafter"/>
</dbReference>
<feature type="compositionally biased region" description="Low complexity" evidence="6">
    <location>
        <begin position="539"/>
        <end position="555"/>
    </location>
</feature>
<dbReference type="GO" id="GO:0008270">
    <property type="term" value="F:zinc ion binding"/>
    <property type="evidence" value="ECO:0007669"/>
    <property type="project" value="UniProtKB-KW"/>
</dbReference>
<dbReference type="Gene3D" id="2.60.40.10">
    <property type="entry name" value="Immunoglobulins"/>
    <property type="match status" value="1"/>
</dbReference>
<evidence type="ECO:0000256" key="1">
    <source>
        <dbReference type="ARBA" id="ARBA00022723"/>
    </source>
</evidence>
<feature type="compositionally biased region" description="Polar residues" evidence="6">
    <location>
        <begin position="333"/>
        <end position="354"/>
    </location>
</feature>
<keyword evidence="1" id="KW-0479">Metal-binding</keyword>
<comment type="caution">
    <text evidence="8">The sequence shown here is derived from an EMBL/GenBank/DDBJ whole genome shotgun (WGS) entry which is preliminary data.</text>
</comment>